<dbReference type="Gene3D" id="1.10.510.10">
    <property type="entry name" value="Transferase(Phosphotransferase) domain 1"/>
    <property type="match status" value="1"/>
</dbReference>
<evidence type="ECO:0000313" key="8">
    <source>
        <dbReference type="Proteomes" id="UP000736787"/>
    </source>
</evidence>
<comment type="similarity">
    <text evidence="1">Belongs to the DNA mismatch repair MutL/HexB family.</text>
</comment>
<feature type="domain" description="DEP" evidence="6">
    <location>
        <begin position="627"/>
        <end position="682"/>
    </location>
</feature>
<evidence type="ECO:0000256" key="3">
    <source>
        <dbReference type="SAM" id="MobiDB-lite"/>
    </source>
</evidence>
<evidence type="ECO:0000313" key="7">
    <source>
        <dbReference type="EMBL" id="KAG2953682.1"/>
    </source>
</evidence>
<dbReference type="InterPro" id="IPR000591">
    <property type="entry name" value="DEP_dom"/>
</dbReference>
<dbReference type="Pfam" id="PF08676">
    <property type="entry name" value="MutL_C"/>
    <property type="match status" value="1"/>
</dbReference>
<feature type="compositionally biased region" description="Basic and acidic residues" evidence="3">
    <location>
        <begin position="1446"/>
        <end position="1458"/>
    </location>
</feature>
<dbReference type="SUPFAM" id="SSF54211">
    <property type="entry name" value="Ribosomal protein S5 domain 2-like"/>
    <property type="match status" value="1"/>
</dbReference>
<feature type="region of interest" description="Disordered" evidence="3">
    <location>
        <begin position="762"/>
        <end position="817"/>
    </location>
</feature>
<feature type="transmembrane region" description="Helical" evidence="4">
    <location>
        <begin position="146"/>
        <end position="168"/>
    </location>
</feature>
<evidence type="ECO:0000256" key="2">
    <source>
        <dbReference type="ARBA" id="ARBA00022763"/>
    </source>
</evidence>
<dbReference type="Pfam" id="PF13589">
    <property type="entry name" value="HATPase_c_3"/>
    <property type="match status" value="1"/>
</dbReference>
<gene>
    <name evidence="7" type="ORF">PC117_g1843</name>
</gene>
<dbReference type="InterPro" id="IPR042120">
    <property type="entry name" value="MutL_C_dimsub"/>
</dbReference>
<dbReference type="CDD" id="cd04371">
    <property type="entry name" value="DEP"/>
    <property type="match status" value="1"/>
</dbReference>
<dbReference type="InterPro" id="IPR036388">
    <property type="entry name" value="WH-like_DNA-bd_sf"/>
</dbReference>
<name>A0A8T1EFK9_9STRA</name>
<dbReference type="PROSITE" id="PS50011">
    <property type="entry name" value="PROTEIN_KINASE_DOM"/>
    <property type="match status" value="1"/>
</dbReference>
<dbReference type="InterPro" id="IPR014790">
    <property type="entry name" value="MutL_C"/>
</dbReference>
<dbReference type="SUPFAM" id="SSF46785">
    <property type="entry name" value="Winged helix' DNA-binding domain"/>
    <property type="match status" value="1"/>
</dbReference>
<evidence type="ECO:0000259" key="6">
    <source>
        <dbReference type="PROSITE" id="PS50186"/>
    </source>
</evidence>
<dbReference type="Gene3D" id="3.30.200.20">
    <property type="entry name" value="Phosphorylase Kinase, domain 1"/>
    <property type="match status" value="1"/>
</dbReference>
<dbReference type="InterPro" id="IPR042121">
    <property type="entry name" value="MutL_C_regsub"/>
</dbReference>
<evidence type="ECO:0000256" key="1">
    <source>
        <dbReference type="ARBA" id="ARBA00006082"/>
    </source>
</evidence>
<feature type="region of interest" description="Disordered" evidence="3">
    <location>
        <begin position="1425"/>
        <end position="1466"/>
    </location>
</feature>
<dbReference type="GO" id="GO:0035556">
    <property type="term" value="P:intracellular signal transduction"/>
    <property type="evidence" value="ECO:0007669"/>
    <property type="project" value="InterPro"/>
</dbReference>
<dbReference type="InterPro" id="IPR036890">
    <property type="entry name" value="HATPase_C_sf"/>
</dbReference>
<dbReference type="EMBL" id="RCMK01000022">
    <property type="protein sequence ID" value="KAG2953682.1"/>
    <property type="molecule type" value="Genomic_DNA"/>
</dbReference>
<sequence>MEHLLWVEVLLLIGYSLMCLLSLLLIVYLRVNRREAFNGDPHASRKVILPAFEPLLWIIAVVTGIFVVFFSVALKIHLYTTDFPSLDREFFYCGRMFVFAFVLVFLCQKSVSLPALRCSVIKTLLLSSYTLPMVGLFDIYAPQRVILLFFIKLATRPLLLIFVVYVCMIRPPAGRADTCVLRKHGWFIITYHVILVVYSVFQQFKPDSIWYPVSAYVILVWSAICPLQILRLLQADTEYWRGMGKRVCSLQNVAYHSQPRSRLQTASAVNEGISSHGIHILIETHRDLLIDFAHLELKRKIRSGNHVATFGGRLRSKKAVAVKVYTPQHFTEEVVGEFSHEAALCASLRHPNVVEFVGLCVCPPTVCLIFELCQCTLEDVLAKRGNSRERGQTTWFNHKNEAFDHDILDLQRMQLDVAFMLDCSRALAYVHSFSPPFLHRDIKPASFLLDQDNNVKLSDFSESRSLPSEIPVSSASSSRTGFSKLQPKMTVTGTVEYMAPEMIDSRTGLAAYAEAADVYSLAITFWDILYPHREKYPDTSNNHLLVFESVLSGTRPPIDEHETMNEAVPPRLLDLITSAWKSDPKIRPTARQMVQELETTQGELLATLTQDLLPETAGNVESSVQMFTGEYAVDRMEHLRVIASRSEGIRLGRALMDAGFLHHFEHSCGFRDCDTRIYFLDDDNISFCQPLAFLEESIRDSDDAPRSPPSFHLQSTSSATKLRKRARLLSHLTSTFSRSASDISSMSQGQCSCRLLGQLQEIPVTPSSGRHRRRRQRQASTRNSSSSNGRSPVKASSPTRWQRHRRTEQENSLRSKLLDDDQDPCIIDIVRDGAEVSRRNNMALNILDEKTRDLMTASYAIPDLETAVKQAIYNSIDAHAKTIKLVVDVINASFTATDDGDGVQPDDLYEYIGECYASSRVPPKSSRNEQKPPKKYGSRGAFLQELTTLSAAVEIESRVQEHWTSYRKVFKEGRVVFNARSKQLREAPGTKIAVANLFEKLPVRRKDLSRNRKYRSRVIQNVHNFCVSMSMIWPSLSFDIRYEGEVVRPVVIPAAKSCHERFLGHFGQLLGKDLQYVDFSSKAFRFSVRGYLAFIPGASGGLGQGIKQAKSYYQFAFLENEWVEECHRICSRVITEAALRILSATPIFVLKIAAPSDHYDVSPVGQKGEVLFKNPEQLHQFLFEFVESLAAAEFNRTQTDPPTSNYIGDPAAVPLVHDPVEDVVPRYLVTASQGWRNEEIPLSSQRYNYIQVDDSDCGFIAEDDEQLSRESESHSGWSSAFGEHNVLVEQQQSESYLVGNLIRCRACGHFSDIRTSVQADPDSEVNFRVDSGATGSLVSEPSDSQSADVACEGLAQEDDDVGRAERCLEDVFFAKRPHRLVMKQKISADVEDSGAVAPWLSSKPDTFDCADVMLDLCQEQFHNEDDHHDKDYSDDERDNPIQSADIPRRRDSDARSPHDTPMFATPSTKSDYFALGTVERQANSFLSNWINSKITPVKNFAGGLRIDNVHVVKGDREIKISKSTLAKLQVIRQVDRKFILVRAETLRGKLVLCIDQHAADERVRLEQLEEEMFGHDGSLRRVEIQEHEPPLVLRMNFKEREVLNHYEDLIRSWGFGFESITSEPESIFRKSGSVDKYRVLLYATPKVEKKAANADDFRDFIQFLSRTGKSYPHSRIRPPVITRLLHSRACRSAIMFGDHLSLGQCRDLIEDLKTCQLPFQCAHGRPSVVPLAEIHNADLK</sequence>
<feature type="region of interest" description="Disordered" evidence="3">
    <location>
        <begin position="699"/>
        <end position="719"/>
    </location>
</feature>
<feature type="compositionally biased region" description="Basic and acidic residues" evidence="3">
    <location>
        <begin position="807"/>
        <end position="817"/>
    </location>
</feature>
<dbReference type="Gene3D" id="3.30.565.10">
    <property type="entry name" value="Histidine kinase-like ATPase, C-terminal domain"/>
    <property type="match status" value="1"/>
</dbReference>
<feature type="transmembrane region" description="Helical" evidence="4">
    <location>
        <begin position="6"/>
        <end position="29"/>
    </location>
</feature>
<protein>
    <submittedName>
        <fullName evidence="7">Uncharacterized protein</fullName>
    </submittedName>
</protein>
<feature type="transmembrane region" description="Helical" evidence="4">
    <location>
        <begin position="213"/>
        <end position="233"/>
    </location>
</feature>
<dbReference type="SUPFAM" id="SSF118116">
    <property type="entry name" value="DNA mismatch repair protein MutL"/>
    <property type="match status" value="1"/>
</dbReference>
<dbReference type="SUPFAM" id="SSF56112">
    <property type="entry name" value="Protein kinase-like (PK-like)"/>
    <property type="match status" value="1"/>
</dbReference>
<dbReference type="SMART" id="SM00853">
    <property type="entry name" value="MutL_C"/>
    <property type="match status" value="1"/>
</dbReference>
<dbReference type="InterPro" id="IPR011009">
    <property type="entry name" value="Kinase-like_dom_sf"/>
</dbReference>
<dbReference type="InterPro" id="IPR000719">
    <property type="entry name" value="Prot_kinase_dom"/>
</dbReference>
<feature type="transmembrane region" description="Helical" evidence="4">
    <location>
        <begin position="89"/>
        <end position="107"/>
    </location>
</feature>
<proteinExistence type="inferred from homology"/>
<dbReference type="Gene3D" id="3.30.230.10">
    <property type="match status" value="1"/>
</dbReference>
<dbReference type="VEuPathDB" id="FungiDB:PC110_g1711"/>
<dbReference type="InterPro" id="IPR038973">
    <property type="entry name" value="MutL/Mlh/Pms-like"/>
</dbReference>
<organism evidence="7 8">
    <name type="scientific">Phytophthora cactorum</name>
    <dbReference type="NCBI Taxonomy" id="29920"/>
    <lineage>
        <taxon>Eukaryota</taxon>
        <taxon>Sar</taxon>
        <taxon>Stramenopiles</taxon>
        <taxon>Oomycota</taxon>
        <taxon>Peronosporomycetes</taxon>
        <taxon>Peronosporales</taxon>
        <taxon>Peronosporaceae</taxon>
        <taxon>Phytophthora</taxon>
    </lineage>
</organism>
<dbReference type="Gene3D" id="3.30.1370.100">
    <property type="entry name" value="MutL, C-terminal domain, regulatory subdomain"/>
    <property type="match status" value="1"/>
</dbReference>
<dbReference type="Gene3D" id="3.30.1540.20">
    <property type="entry name" value="MutL, C-terminal domain, dimerisation subdomain"/>
    <property type="match status" value="1"/>
</dbReference>
<comment type="caution">
    <text evidence="7">The sequence shown here is derived from an EMBL/GenBank/DDBJ whole genome shotgun (WGS) entry which is preliminary data.</text>
</comment>
<dbReference type="PROSITE" id="PS50186">
    <property type="entry name" value="DEP"/>
    <property type="match status" value="1"/>
</dbReference>
<feature type="domain" description="Protein kinase" evidence="5">
    <location>
        <begin position="295"/>
        <end position="605"/>
    </location>
</feature>
<dbReference type="Gene3D" id="1.10.10.10">
    <property type="entry name" value="Winged helix-like DNA-binding domain superfamily/Winged helix DNA-binding domain"/>
    <property type="match status" value="1"/>
</dbReference>
<dbReference type="GO" id="GO:0004672">
    <property type="term" value="F:protein kinase activity"/>
    <property type="evidence" value="ECO:0007669"/>
    <property type="project" value="InterPro"/>
</dbReference>
<dbReference type="InterPro" id="IPR020568">
    <property type="entry name" value="Ribosomal_Su5_D2-typ_SF"/>
</dbReference>
<keyword evidence="4" id="KW-0812">Transmembrane</keyword>
<evidence type="ECO:0000259" key="5">
    <source>
        <dbReference type="PROSITE" id="PS50011"/>
    </source>
</evidence>
<accession>A0A8T1EFK9</accession>
<keyword evidence="2" id="KW-0227">DNA damage</keyword>
<feature type="transmembrane region" description="Helical" evidence="4">
    <location>
        <begin position="55"/>
        <end position="77"/>
    </location>
</feature>
<dbReference type="InterPro" id="IPR036390">
    <property type="entry name" value="WH_DNA-bd_sf"/>
</dbReference>
<reference evidence="7" key="1">
    <citation type="submission" date="2018-10" db="EMBL/GenBank/DDBJ databases">
        <title>Effector identification in a new, highly contiguous assembly of the strawberry crown rot pathogen Phytophthora cactorum.</title>
        <authorList>
            <person name="Armitage A.D."/>
            <person name="Nellist C.F."/>
            <person name="Bates H."/>
            <person name="Vickerstaff R.J."/>
            <person name="Harrison R.J."/>
        </authorList>
    </citation>
    <scope>NUCLEOTIDE SEQUENCE</scope>
    <source>
        <strain evidence="7">4040</strain>
    </source>
</reference>
<keyword evidence="4" id="KW-1133">Transmembrane helix</keyword>
<dbReference type="GO" id="GO:0016887">
    <property type="term" value="F:ATP hydrolysis activity"/>
    <property type="evidence" value="ECO:0007669"/>
    <property type="project" value="InterPro"/>
</dbReference>
<feature type="compositionally biased region" description="Low complexity" evidence="3">
    <location>
        <begin position="778"/>
        <end position="791"/>
    </location>
</feature>
<evidence type="ECO:0000256" key="4">
    <source>
        <dbReference type="SAM" id="Phobius"/>
    </source>
</evidence>
<dbReference type="Pfam" id="PF00069">
    <property type="entry name" value="Pkinase"/>
    <property type="match status" value="1"/>
</dbReference>
<dbReference type="VEuPathDB" id="FungiDB:PC110_g1710"/>
<dbReference type="PANTHER" id="PTHR10073:SF47">
    <property type="entry name" value="DNA MISMATCH REPAIR PROTEIN MLH3"/>
    <property type="match status" value="1"/>
</dbReference>
<dbReference type="GO" id="GO:0006298">
    <property type="term" value="P:mismatch repair"/>
    <property type="evidence" value="ECO:0007669"/>
    <property type="project" value="InterPro"/>
</dbReference>
<dbReference type="GO" id="GO:0140664">
    <property type="term" value="F:ATP-dependent DNA damage sensor activity"/>
    <property type="evidence" value="ECO:0007669"/>
    <property type="project" value="InterPro"/>
</dbReference>
<dbReference type="SUPFAM" id="SSF55874">
    <property type="entry name" value="ATPase domain of HSP90 chaperone/DNA topoisomerase II/histidine kinase"/>
    <property type="match status" value="1"/>
</dbReference>
<dbReference type="GO" id="GO:0005524">
    <property type="term" value="F:ATP binding"/>
    <property type="evidence" value="ECO:0007669"/>
    <property type="project" value="InterPro"/>
</dbReference>
<keyword evidence="4" id="KW-0472">Membrane</keyword>
<dbReference type="InterPro" id="IPR037198">
    <property type="entry name" value="MutL_C_sf"/>
</dbReference>
<feature type="transmembrane region" description="Helical" evidence="4">
    <location>
        <begin position="180"/>
        <end position="201"/>
    </location>
</feature>
<dbReference type="InterPro" id="IPR014721">
    <property type="entry name" value="Ribsml_uS5_D2-typ_fold_subgr"/>
</dbReference>
<dbReference type="Proteomes" id="UP000736787">
    <property type="component" value="Unassembled WGS sequence"/>
</dbReference>
<dbReference type="GO" id="GO:0032300">
    <property type="term" value="C:mismatch repair complex"/>
    <property type="evidence" value="ECO:0007669"/>
    <property type="project" value="InterPro"/>
</dbReference>
<dbReference type="PANTHER" id="PTHR10073">
    <property type="entry name" value="DNA MISMATCH REPAIR PROTEIN MLH, PMS, MUTL"/>
    <property type="match status" value="1"/>
</dbReference>